<evidence type="ECO:0000313" key="2">
    <source>
        <dbReference type="Proteomes" id="UP001162031"/>
    </source>
</evidence>
<dbReference type="AlphaFoldDB" id="A0AAV0U5B6"/>
<name>A0AAV0U5B6_HYABA</name>
<accession>A0AAV0U5B6</accession>
<comment type="caution">
    <text evidence="1">The sequence shown here is derived from an EMBL/GenBank/DDBJ whole genome shotgun (WGS) entry which is preliminary data.</text>
</comment>
<gene>
    <name evidence="1" type="ORF">HBR001_LOCUS5390</name>
</gene>
<keyword evidence="2" id="KW-1185">Reference proteome</keyword>
<evidence type="ECO:0000313" key="1">
    <source>
        <dbReference type="EMBL" id="CAI5732026.1"/>
    </source>
</evidence>
<reference evidence="1" key="1">
    <citation type="submission" date="2022-12" db="EMBL/GenBank/DDBJ databases">
        <authorList>
            <person name="Webb A."/>
        </authorList>
    </citation>
    <scope>NUCLEOTIDE SEQUENCE</scope>
    <source>
        <strain evidence="1">Hp1</strain>
    </source>
</reference>
<sequence length="86" mass="9717">MDIRIRNVPFMSWVHTVKICLSLQYAPELVHVFVLDDGNTGSVWDANDHLKVTMNSNVIEICGDLRGNLARLMHERVVGLIKTTKA</sequence>
<dbReference type="EMBL" id="CANTFL010001129">
    <property type="protein sequence ID" value="CAI5732026.1"/>
    <property type="molecule type" value="Genomic_DNA"/>
</dbReference>
<proteinExistence type="predicted"/>
<protein>
    <submittedName>
        <fullName evidence="1">Uncharacterized protein</fullName>
    </submittedName>
</protein>
<dbReference type="Proteomes" id="UP001162031">
    <property type="component" value="Unassembled WGS sequence"/>
</dbReference>
<organism evidence="1 2">
    <name type="scientific">Hyaloperonospora brassicae</name>
    <name type="common">Brassica downy mildew</name>
    <name type="synonym">Peronospora brassicae</name>
    <dbReference type="NCBI Taxonomy" id="162125"/>
    <lineage>
        <taxon>Eukaryota</taxon>
        <taxon>Sar</taxon>
        <taxon>Stramenopiles</taxon>
        <taxon>Oomycota</taxon>
        <taxon>Peronosporomycetes</taxon>
        <taxon>Peronosporales</taxon>
        <taxon>Peronosporaceae</taxon>
        <taxon>Hyaloperonospora</taxon>
    </lineage>
</organism>